<sequence length="458" mass="48815">MYDRTTRRRQFLTASALGVAGLAGCSSGPERSDSGGSATSGATTGAAGGGGDGTADAPSPDLTVRPEKRWTVDLWGSLSRFAVGPQYAVATSGVRSDGGDSGGRAYVFDRETGERRATFELPDHPWGLGTGWADDVLVVPCHSPSVSTGRGSFYRIDLTSMRGDVTFGFDGFPLTVPSTFDSASVVVGTDLAEAGRTPTLLAYDGVAQRRRWSFDVGGPTSQLAYPFADEERIYTANRGVLYAVDRADGTARWSTAFDRGISPVRSIGSEVVFTERPGRTQERGRQWSVYSYDTAGTEQWSSPLDVVPYRAPTVTDGYRGILARRSPSRDAESVFTVLDDAGARLWTEPYGLTRAARPGARLIGEYAHLYSDRSYAIHDLRTGERVERLRQPPVGHPPIGAGGAVVYATADSVRAIDPGTLDELWRIDTGQVARLASTGQGIAVDTGDGVTLYTTAAA</sequence>
<evidence type="ECO:0000259" key="2">
    <source>
        <dbReference type="Pfam" id="PF13360"/>
    </source>
</evidence>
<dbReference type="SUPFAM" id="SSF50998">
    <property type="entry name" value="Quinoprotein alcohol dehydrogenase-like"/>
    <property type="match status" value="1"/>
</dbReference>
<evidence type="ECO:0000313" key="3">
    <source>
        <dbReference type="EMBL" id="RXK48394.1"/>
    </source>
</evidence>
<dbReference type="InterPro" id="IPR002372">
    <property type="entry name" value="PQQ_rpt_dom"/>
</dbReference>
<dbReference type="InterPro" id="IPR011047">
    <property type="entry name" value="Quinoprotein_ADH-like_sf"/>
</dbReference>
<keyword evidence="4" id="KW-1185">Reference proteome</keyword>
<feature type="domain" description="Pyrrolo-quinoline quinone repeat" evidence="2">
    <location>
        <begin position="184"/>
        <end position="271"/>
    </location>
</feature>
<dbReference type="Pfam" id="PF13360">
    <property type="entry name" value="PQQ_2"/>
    <property type="match status" value="1"/>
</dbReference>
<gene>
    <name evidence="3" type="ORF">EAF64_11995</name>
</gene>
<dbReference type="SMART" id="SM00564">
    <property type="entry name" value="PQQ"/>
    <property type="match status" value="3"/>
</dbReference>
<dbReference type="PROSITE" id="PS51257">
    <property type="entry name" value="PROKAR_LIPOPROTEIN"/>
    <property type="match status" value="1"/>
</dbReference>
<dbReference type="RefSeq" id="WP_129069233.1">
    <property type="nucleotide sequence ID" value="NZ_RDFA01000004.1"/>
</dbReference>
<dbReference type="InterPro" id="IPR006311">
    <property type="entry name" value="TAT_signal"/>
</dbReference>
<dbReference type="PROSITE" id="PS51318">
    <property type="entry name" value="TAT"/>
    <property type="match status" value="1"/>
</dbReference>
<dbReference type="EMBL" id="RDFA01000004">
    <property type="protein sequence ID" value="RXK48394.1"/>
    <property type="molecule type" value="Genomic_DNA"/>
</dbReference>
<dbReference type="OrthoDB" id="145878at2157"/>
<comment type="caution">
    <text evidence="3">The sequence shown here is derived from an EMBL/GenBank/DDBJ whole genome shotgun (WGS) entry which is preliminary data.</text>
</comment>
<organism evidence="3 4">
    <name type="scientific">Halorientalis pallida</name>
    <dbReference type="NCBI Taxonomy" id="2479928"/>
    <lineage>
        <taxon>Archaea</taxon>
        <taxon>Methanobacteriati</taxon>
        <taxon>Methanobacteriota</taxon>
        <taxon>Stenosarchaea group</taxon>
        <taxon>Halobacteria</taxon>
        <taxon>Halobacteriales</taxon>
        <taxon>Haloarculaceae</taxon>
        <taxon>Halorientalis</taxon>
    </lineage>
</organism>
<dbReference type="Proteomes" id="UP000289691">
    <property type="component" value="Unassembled WGS sequence"/>
</dbReference>
<evidence type="ECO:0000313" key="4">
    <source>
        <dbReference type="Proteomes" id="UP000289691"/>
    </source>
</evidence>
<dbReference type="InterPro" id="IPR018391">
    <property type="entry name" value="PQQ_b-propeller_rpt"/>
</dbReference>
<reference evidence="3 4" key="1">
    <citation type="submission" date="2019-01" db="EMBL/GenBank/DDBJ databases">
        <title>Halorientalis sp. F13-25 a new haloarchaeum isolated from hypersaline water.</title>
        <authorList>
            <person name="Ana D.-V."/>
            <person name="Cristina S.-P."/>
            <person name="Antonio V."/>
        </authorList>
    </citation>
    <scope>NUCLEOTIDE SEQUENCE [LARGE SCALE GENOMIC DNA]</scope>
    <source>
        <strain evidence="3 4">F13-25</strain>
    </source>
</reference>
<protein>
    <recommendedName>
        <fullName evidence="2">Pyrrolo-quinoline quinone repeat domain-containing protein</fullName>
    </recommendedName>
</protein>
<accession>A0A498L016</accession>
<dbReference type="AlphaFoldDB" id="A0A498L016"/>
<evidence type="ECO:0000256" key="1">
    <source>
        <dbReference type="SAM" id="MobiDB-lite"/>
    </source>
</evidence>
<name>A0A498L016_9EURY</name>
<dbReference type="InterPro" id="IPR015943">
    <property type="entry name" value="WD40/YVTN_repeat-like_dom_sf"/>
</dbReference>
<proteinExistence type="predicted"/>
<dbReference type="Gene3D" id="2.130.10.10">
    <property type="entry name" value="YVTN repeat-like/Quinoprotein amine dehydrogenase"/>
    <property type="match status" value="1"/>
</dbReference>
<feature type="compositionally biased region" description="Low complexity" evidence="1">
    <location>
        <begin position="34"/>
        <end position="45"/>
    </location>
</feature>
<feature type="region of interest" description="Disordered" evidence="1">
    <location>
        <begin position="22"/>
        <end position="65"/>
    </location>
</feature>